<feature type="repeat" description="PPR" evidence="2">
    <location>
        <begin position="176"/>
        <end position="210"/>
    </location>
</feature>
<dbReference type="GO" id="GO:0099402">
    <property type="term" value="P:plant organ development"/>
    <property type="evidence" value="ECO:0007669"/>
    <property type="project" value="UniProtKB-ARBA"/>
</dbReference>
<organism evidence="3 4">
    <name type="scientific">Quercus suber</name>
    <name type="common">Cork oak</name>
    <dbReference type="NCBI Taxonomy" id="58331"/>
    <lineage>
        <taxon>Eukaryota</taxon>
        <taxon>Viridiplantae</taxon>
        <taxon>Streptophyta</taxon>
        <taxon>Embryophyta</taxon>
        <taxon>Tracheophyta</taxon>
        <taxon>Spermatophyta</taxon>
        <taxon>Magnoliopsida</taxon>
        <taxon>eudicotyledons</taxon>
        <taxon>Gunneridae</taxon>
        <taxon>Pentapetalae</taxon>
        <taxon>rosids</taxon>
        <taxon>fabids</taxon>
        <taxon>Fagales</taxon>
        <taxon>Fagaceae</taxon>
        <taxon>Quercus</taxon>
    </lineage>
</organism>
<feature type="repeat" description="PPR" evidence="2">
    <location>
        <begin position="378"/>
        <end position="412"/>
    </location>
</feature>
<dbReference type="GO" id="GO:0009451">
    <property type="term" value="P:RNA modification"/>
    <property type="evidence" value="ECO:0007669"/>
    <property type="project" value="InterPro"/>
</dbReference>
<dbReference type="Pfam" id="PF20431">
    <property type="entry name" value="E_motif"/>
    <property type="match status" value="1"/>
</dbReference>
<evidence type="ECO:0000313" key="3">
    <source>
        <dbReference type="EMBL" id="KAK7851501.1"/>
    </source>
</evidence>
<reference evidence="3 4" key="1">
    <citation type="journal article" date="2018" name="Sci. Data">
        <title>The draft genome sequence of cork oak.</title>
        <authorList>
            <person name="Ramos A.M."/>
            <person name="Usie A."/>
            <person name="Barbosa P."/>
            <person name="Barros P.M."/>
            <person name="Capote T."/>
            <person name="Chaves I."/>
            <person name="Simoes F."/>
            <person name="Abreu I."/>
            <person name="Carrasquinho I."/>
            <person name="Faro C."/>
            <person name="Guimaraes J.B."/>
            <person name="Mendonca D."/>
            <person name="Nobrega F."/>
            <person name="Rodrigues L."/>
            <person name="Saibo N.J.M."/>
            <person name="Varela M.C."/>
            <person name="Egas C."/>
            <person name="Matos J."/>
            <person name="Miguel C.M."/>
            <person name="Oliveira M.M."/>
            <person name="Ricardo C.P."/>
            <person name="Goncalves S."/>
        </authorList>
    </citation>
    <scope>NUCLEOTIDE SEQUENCE [LARGE SCALE GENOMIC DNA]</scope>
    <source>
        <strain evidence="4">cv. HL8</strain>
    </source>
</reference>
<dbReference type="PROSITE" id="PS51375">
    <property type="entry name" value="PPR"/>
    <property type="match status" value="8"/>
</dbReference>
<dbReference type="PANTHER" id="PTHR47926">
    <property type="entry name" value="PENTATRICOPEPTIDE REPEAT-CONTAINING PROTEIN"/>
    <property type="match status" value="1"/>
</dbReference>
<dbReference type="FunFam" id="1.25.40.10:FF:000344">
    <property type="entry name" value="Pentatricopeptide repeat-containing protein"/>
    <property type="match status" value="1"/>
</dbReference>
<feature type="repeat" description="PPR" evidence="2">
    <location>
        <begin position="679"/>
        <end position="713"/>
    </location>
</feature>
<dbReference type="AlphaFoldDB" id="A0AAW0LKQ2"/>
<evidence type="ECO:0000256" key="1">
    <source>
        <dbReference type="ARBA" id="ARBA00022737"/>
    </source>
</evidence>
<accession>A0AAW0LKQ2</accession>
<dbReference type="Pfam" id="PF13041">
    <property type="entry name" value="PPR_2"/>
    <property type="match status" value="5"/>
</dbReference>
<dbReference type="GO" id="GO:0003723">
    <property type="term" value="F:RNA binding"/>
    <property type="evidence" value="ECO:0007669"/>
    <property type="project" value="InterPro"/>
</dbReference>
<dbReference type="Pfam" id="PF01535">
    <property type="entry name" value="PPR"/>
    <property type="match status" value="5"/>
</dbReference>
<comment type="caution">
    <text evidence="3">The sequence shown here is derived from an EMBL/GenBank/DDBJ whole genome shotgun (WGS) entry which is preliminary data.</text>
</comment>
<feature type="repeat" description="PPR" evidence="2">
    <location>
        <begin position="648"/>
        <end position="678"/>
    </location>
</feature>
<dbReference type="InterPro" id="IPR002885">
    <property type="entry name" value="PPR_rpt"/>
</dbReference>
<name>A0AAW0LKQ2_QUESU</name>
<dbReference type="EMBL" id="PKMF04000086">
    <property type="protein sequence ID" value="KAK7851501.1"/>
    <property type="molecule type" value="Genomic_DNA"/>
</dbReference>
<evidence type="ECO:0000313" key="4">
    <source>
        <dbReference type="Proteomes" id="UP000237347"/>
    </source>
</evidence>
<feature type="repeat" description="PPR" evidence="2">
    <location>
        <begin position="75"/>
        <end position="109"/>
    </location>
</feature>
<dbReference type="InterPro" id="IPR046848">
    <property type="entry name" value="E_motif"/>
</dbReference>
<dbReference type="Gene3D" id="1.25.40.10">
    <property type="entry name" value="Tetratricopeptide repeat domain"/>
    <property type="match status" value="7"/>
</dbReference>
<protein>
    <submittedName>
        <fullName evidence="3">Pentatricopeptide repeat-containing protein</fullName>
    </submittedName>
</protein>
<feature type="repeat" description="PPR" evidence="2">
    <location>
        <begin position="448"/>
        <end position="478"/>
    </location>
</feature>
<dbReference type="FunFam" id="1.25.40.10:FF:000351">
    <property type="entry name" value="Pentatricopeptide repeat-containing protein"/>
    <property type="match status" value="2"/>
</dbReference>
<dbReference type="FunFam" id="1.25.40.10:FF:000031">
    <property type="entry name" value="Pentatricopeptide repeat-containing protein mitochondrial"/>
    <property type="match status" value="1"/>
</dbReference>
<sequence>MLGCGISPDKYTFPCVIKACGGLNNVRLGKLVHQTIRLTGFEFDVFVGSSLIKMYAENGCIGDARYLFDKMPHKDCVMWNIMLNGYVKKEDSSSALQMFLGMRYSDIRPNSVTFACILSVCASEAMVVLGTQLHGLVIRCGLELDSPVANTLLAMYSKCQKLFDACELFDRMPQTDLVTWNGMISGFVQNGCMGEALHLFREMISIGVKPDSITFASFLPSVTESACFKQGKEIHGYIVRHGVPLDVFLKSALIDIYLKCRKVEMACKLFSQSSTTDVVVCTTMISGLALNAMNSDALDTFRWLLKEKMRPNSVTLASVLPACAGLAALNLGKELHCNILKNGLDGRCHVGSAITDMYAKCGRLDLAHHTFERMSERDGVSWNSMITSYSQNGKPEEAISLFRQMGKGGTKFDCVSISAALSACAALSSLHYGKEIHGFMIKGAFSSDLFAESALIDMYAKCGNLDSARSVFDMMQGKNEVSWNSIISAYGNHGRLKDSLTLFHEMLENGIQPDHVTFLAIISACAHAGQVDNGAHYFHCMTEKYGIPARMEHYACMVDLFGRAGRLNKAFETIKSMPFAPDAGVWGTLLGSCRVHGNVVLFRQMGKGGTKFDCVSISAALSACAALSSLHYGKEIHGFMIKGAFSSDLFAESALIDMYAKCGNLDSARSVFDMMQGKNEVSWNSIISAYGNHGRLKDSLTLFHEMLENGIQPDHVTFLAIISACAHAGQVDNGAHYFHCMTEKYGIPARMEHYACMVDLFGRAGRLNKAFETIKSMPFAPDAGVWGTLLGSCRVHGNVELAEVASRHLFDLDPQNSGYYVLLSNIHADAGQWGSVHKIRSLMKERQVQKVPGYSWIDINNITHIFSAADGSHPQSAEIYSLLNNLLLELRKEGYVPQLYLPMHPQTMGL</sequence>
<dbReference type="InterPro" id="IPR046960">
    <property type="entry name" value="PPR_At4g14850-like_plant"/>
</dbReference>
<feature type="repeat" description="PPR" evidence="2">
    <location>
        <begin position="479"/>
        <end position="513"/>
    </location>
</feature>
<keyword evidence="1" id="KW-0677">Repeat</keyword>
<dbReference type="InterPro" id="IPR011990">
    <property type="entry name" value="TPR-like_helical_dom_sf"/>
</dbReference>
<dbReference type="Proteomes" id="UP000237347">
    <property type="component" value="Unassembled WGS sequence"/>
</dbReference>
<dbReference type="PANTHER" id="PTHR47926:SF357">
    <property type="entry name" value="PENTATRICOPEPTIDE REPEAT-CONTAINING PROTEIN"/>
    <property type="match status" value="1"/>
</dbReference>
<feature type="repeat" description="PPR" evidence="2">
    <location>
        <begin position="277"/>
        <end position="311"/>
    </location>
</feature>
<dbReference type="FunFam" id="1.25.40.10:FF:000158">
    <property type="entry name" value="pentatricopeptide repeat-containing protein At2g33680"/>
    <property type="match status" value="1"/>
</dbReference>
<dbReference type="FunFam" id="1.25.40.10:FF:000366">
    <property type="entry name" value="Pentatricopeptide (PPR) repeat-containing protein"/>
    <property type="match status" value="1"/>
</dbReference>
<evidence type="ECO:0000256" key="2">
    <source>
        <dbReference type="PROSITE-ProRule" id="PRU00708"/>
    </source>
</evidence>
<proteinExistence type="predicted"/>
<dbReference type="NCBIfam" id="TIGR00756">
    <property type="entry name" value="PPR"/>
    <property type="match status" value="8"/>
</dbReference>
<gene>
    <name evidence="3" type="primary">PCMP-E36_2</name>
    <name evidence="3" type="ORF">CFP56_041675</name>
</gene>
<dbReference type="FunFam" id="1.25.40.10:FF:000436">
    <property type="entry name" value="Pentatricopeptide repeat-containing protein At5g39350 family"/>
    <property type="match status" value="1"/>
</dbReference>
<keyword evidence="4" id="KW-1185">Reference proteome</keyword>